<reference evidence="2" key="1">
    <citation type="submission" date="2025-08" db="UniProtKB">
        <authorList>
            <consortium name="RefSeq"/>
        </authorList>
    </citation>
    <scope>IDENTIFICATION</scope>
    <source>
        <tissue evidence="2">Muscle</tissue>
    </source>
</reference>
<evidence type="ECO:0000313" key="2">
    <source>
        <dbReference type="RefSeq" id="XP_013789731.1"/>
    </source>
</evidence>
<proteinExistence type="predicted"/>
<keyword evidence="1" id="KW-1185">Reference proteome</keyword>
<accession>A0ABM1BVY9</accession>
<dbReference type="GeneID" id="106473594"/>
<dbReference type="Proteomes" id="UP000694941">
    <property type="component" value="Unplaced"/>
</dbReference>
<evidence type="ECO:0000313" key="1">
    <source>
        <dbReference type="Proteomes" id="UP000694941"/>
    </source>
</evidence>
<gene>
    <name evidence="2" type="primary">LOC106473594</name>
</gene>
<sequence length="370" mass="42821">MAQADGMVAVLETKTLLFTKLQALEQLISCLENGHIGDEGSKILQDVEDAIVKGELVLQKREKDLNYVDSLENDQDFVFKQLKRLLNIIEKRRRRATTLFCSENNRKHFLLFVNPKKVQHSLHPRIQVTSERKIPVYLHPGQSPLADKGRRRVPHLSIPYRAVIKGKYSHLPQRLGKQIQPHSGTVTTYGSCAYRSSSCDFDNDSHKFYSFQQMIAADVTGMRYAERCDSANNQVSFNMVDHDACRTSHCFDEKQGKINSIESMPAWSCRELEKTKPIFASDDEFWEALQSDYDYLMDEELMKTCKETSDELSLSSPNDETPFTTSTWSFTELINNFNVLQNSLSHLISVIMKINKWENKMSRRNYRWEK</sequence>
<name>A0ABM1BVY9_LIMPO</name>
<dbReference type="RefSeq" id="XP_013789731.1">
    <property type="nucleotide sequence ID" value="XM_013934277.2"/>
</dbReference>
<organism evidence="1 2">
    <name type="scientific">Limulus polyphemus</name>
    <name type="common">Atlantic horseshoe crab</name>
    <dbReference type="NCBI Taxonomy" id="6850"/>
    <lineage>
        <taxon>Eukaryota</taxon>
        <taxon>Metazoa</taxon>
        <taxon>Ecdysozoa</taxon>
        <taxon>Arthropoda</taxon>
        <taxon>Chelicerata</taxon>
        <taxon>Merostomata</taxon>
        <taxon>Xiphosura</taxon>
        <taxon>Limulidae</taxon>
        <taxon>Limulus</taxon>
    </lineage>
</organism>
<protein>
    <submittedName>
        <fullName evidence="2">Uncharacterized protein LOC106473594</fullName>
    </submittedName>
</protein>